<dbReference type="Gene3D" id="3.50.7.10">
    <property type="entry name" value="GroEL"/>
    <property type="match status" value="1"/>
</dbReference>
<evidence type="ECO:0000256" key="1">
    <source>
        <dbReference type="ARBA" id="ARBA00004191"/>
    </source>
</evidence>
<evidence type="ECO:0000256" key="12">
    <source>
        <dbReference type="SAM" id="Coils"/>
    </source>
</evidence>
<reference evidence="13 14" key="1">
    <citation type="submission" date="2024-10" db="EMBL/GenBank/DDBJ databases">
        <title>The Natural Products Discovery Center: Release of the First 8490 Sequenced Strains for Exploring Actinobacteria Biosynthetic Diversity.</title>
        <authorList>
            <person name="Kalkreuter E."/>
            <person name="Kautsar S.A."/>
            <person name="Yang D."/>
            <person name="Bader C.D."/>
            <person name="Teijaro C.N."/>
            <person name="Fluegel L."/>
            <person name="Davis C.M."/>
            <person name="Simpson J.R."/>
            <person name="Lauterbach L."/>
            <person name="Steele A.D."/>
            <person name="Gui C."/>
            <person name="Meng S."/>
            <person name="Li G."/>
            <person name="Viehrig K."/>
            <person name="Ye F."/>
            <person name="Su P."/>
            <person name="Kiefer A.F."/>
            <person name="Nichols A."/>
            <person name="Cepeda A.J."/>
            <person name="Yan W."/>
            <person name="Fan B."/>
            <person name="Jiang Y."/>
            <person name="Adhikari A."/>
            <person name="Zheng C.-J."/>
            <person name="Schuster L."/>
            <person name="Cowan T.M."/>
            <person name="Smanski M.J."/>
            <person name="Chevrette M.G."/>
            <person name="De Carvalho L.P.S."/>
            <person name="Shen B."/>
        </authorList>
    </citation>
    <scope>NUCLEOTIDE SEQUENCE [LARGE SCALE GENOMIC DNA]</scope>
    <source>
        <strain evidence="13 14">NPDC000087</strain>
    </source>
</reference>
<dbReference type="RefSeq" id="WP_020518289.1">
    <property type="nucleotide sequence ID" value="NZ_JBIAZU010000002.1"/>
</dbReference>
<keyword evidence="9" id="KW-0963">Cytoplasm</keyword>
<dbReference type="InterPro" id="IPR027409">
    <property type="entry name" value="GroEL-like_apical_dom_sf"/>
</dbReference>
<comment type="similarity">
    <text evidence="3 9 10">Belongs to the chaperonin (HSP60) family.</text>
</comment>
<evidence type="ECO:0000256" key="9">
    <source>
        <dbReference type="HAMAP-Rule" id="MF_00600"/>
    </source>
</evidence>
<keyword evidence="6 9" id="KW-0143">Chaperone</keyword>
<evidence type="ECO:0000313" key="13">
    <source>
        <dbReference type="EMBL" id="MFF5289646.1"/>
    </source>
</evidence>
<keyword evidence="4 9" id="KW-0547">Nucleotide-binding</keyword>
<name>A0ABW6W8M4_9ACTN</name>
<feature type="binding site" evidence="9">
    <location>
        <begin position="29"/>
        <end position="32"/>
    </location>
    <ligand>
        <name>ATP</name>
        <dbReference type="ChEBI" id="CHEBI:30616"/>
    </ligand>
</feature>
<evidence type="ECO:0000256" key="2">
    <source>
        <dbReference type="ARBA" id="ARBA00004241"/>
    </source>
</evidence>
<evidence type="ECO:0000256" key="3">
    <source>
        <dbReference type="ARBA" id="ARBA00006607"/>
    </source>
</evidence>
<dbReference type="NCBIfam" id="NF009489">
    <property type="entry name" value="PRK12851.1"/>
    <property type="match status" value="1"/>
</dbReference>
<comment type="subunit">
    <text evidence="9 11">Forms a cylinder of 14 subunits composed of two heptameric rings stacked back-to-back. Interacts with the co-chaperonin GroES.</text>
</comment>
<protein>
    <recommendedName>
        <fullName evidence="9">Chaperonin GroEL</fullName>
        <ecNumber evidence="9">5.6.1.7</ecNumber>
    </recommendedName>
    <alternativeName>
        <fullName evidence="9">60 kDa chaperonin</fullName>
    </alternativeName>
    <alternativeName>
        <fullName evidence="9">Chaperonin-60</fullName>
        <shortName evidence="9">Cpn60</shortName>
    </alternativeName>
</protein>
<comment type="function">
    <text evidence="9 11">Together with its co-chaperonin GroES, plays an essential role in assisting protein folding. The GroEL-GroES system forms a nano-cage that allows encapsulation of the non-native substrate proteins and provides a physical environment optimized to promote and accelerate protein folding.</text>
</comment>
<evidence type="ECO:0000256" key="7">
    <source>
        <dbReference type="ARBA" id="ARBA00023235"/>
    </source>
</evidence>
<dbReference type="HAMAP" id="MF_00600">
    <property type="entry name" value="CH60"/>
    <property type="match status" value="1"/>
</dbReference>
<keyword evidence="5 9" id="KW-0067">ATP-binding</keyword>
<evidence type="ECO:0000256" key="8">
    <source>
        <dbReference type="ARBA" id="ARBA00025702"/>
    </source>
</evidence>
<dbReference type="NCBIfam" id="NF009487">
    <property type="entry name" value="PRK12849.1"/>
    <property type="match status" value="1"/>
</dbReference>
<keyword evidence="12" id="KW-0175">Coiled coil</keyword>
<evidence type="ECO:0000256" key="4">
    <source>
        <dbReference type="ARBA" id="ARBA00022741"/>
    </source>
</evidence>
<feature type="binding site" evidence="9">
    <location>
        <position position="413"/>
    </location>
    <ligand>
        <name>ATP</name>
        <dbReference type="ChEBI" id="CHEBI:30616"/>
    </ligand>
</feature>
<keyword evidence="14" id="KW-1185">Reference proteome</keyword>
<dbReference type="PROSITE" id="PS00296">
    <property type="entry name" value="CHAPERONINS_CPN60"/>
    <property type="match status" value="1"/>
</dbReference>
<dbReference type="CDD" id="cd03344">
    <property type="entry name" value="GroEL"/>
    <property type="match status" value="1"/>
</dbReference>
<evidence type="ECO:0000313" key="14">
    <source>
        <dbReference type="Proteomes" id="UP001602245"/>
    </source>
</evidence>
<dbReference type="PRINTS" id="PR00298">
    <property type="entry name" value="CHAPERONIN60"/>
</dbReference>
<dbReference type="NCBIfam" id="NF000592">
    <property type="entry name" value="PRK00013.1"/>
    <property type="match status" value="1"/>
</dbReference>
<dbReference type="SUPFAM" id="SSF48592">
    <property type="entry name" value="GroEL equatorial domain-like"/>
    <property type="match status" value="1"/>
</dbReference>
<dbReference type="InterPro" id="IPR002423">
    <property type="entry name" value="Cpn60/GroEL/TCP-1"/>
</dbReference>
<dbReference type="SUPFAM" id="SSF54849">
    <property type="entry name" value="GroEL-intermediate domain like"/>
    <property type="match status" value="1"/>
</dbReference>
<dbReference type="InterPro" id="IPR027410">
    <property type="entry name" value="TCP-1-like_intermed_sf"/>
</dbReference>
<comment type="subcellular location">
    <subcellularLocation>
        <location evidence="2">Cell surface</location>
    </subcellularLocation>
    <subcellularLocation>
        <location evidence="9">Cytoplasm</location>
    </subcellularLocation>
    <subcellularLocation>
        <location evidence="8">Secreted</location>
        <location evidence="8">Capsule</location>
    </subcellularLocation>
    <subcellularLocation>
        <location evidence="1">Secreted</location>
        <location evidence="1">Cell wall</location>
    </subcellularLocation>
</comment>
<feature type="coiled-coil region" evidence="12">
    <location>
        <begin position="337"/>
        <end position="407"/>
    </location>
</feature>
<organism evidence="13 14">
    <name type="scientific">Paractinoplanes globisporus</name>
    <dbReference type="NCBI Taxonomy" id="113565"/>
    <lineage>
        <taxon>Bacteria</taxon>
        <taxon>Bacillati</taxon>
        <taxon>Actinomycetota</taxon>
        <taxon>Actinomycetes</taxon>
        <taxon>Micromonosporales</taxon>
        <taxon>Micromonosporaceae</taxon>
        <taxon>Paractinoplanes</taxon>
    </lineage>
</organism>
<dbReference type="Gene3D" id="3.30.260.10">
    <property type="entry name" value="TCP-1-like chaperonin intermediate domain"/>
    <property type="match status" value="1"/>
</dbReference>
<evidence type="ECO:0000256" key="6">
    <source>
        <dbReference type="ARBA" id="ARBA00023186"/>
    </source>
</evidence>
<evidence type="ECO:0000256" key="11">
    <source>
        <dbReference type="RuleBase" id="RU000419"/>
    </source>
</evidence>
<dbReference type="Pfam" id="PF00118">
    <property type="entry name" value="Cpn60_TCP1"/>
    <property type="match status" value="1"/>
</dbReference>
<comment type="caution">
    <text evidence="9">Lacks conserved residue(s) required for the propagation of feature annotation.</text>
</comment>
<accession>A0ABW6W8M4</accession>
<dbReference type="NCBIfam" id="NF009488">
    <property type="entry name" value="PRK12850.1"/>
    <property type="match status" value="1"/>
</dbReference>
<comment type="caution">
    <text evidence="13">The sequence shown here is derived from an EMBL/GenBank/DDBJ whole genome shotgun (WGS) entry which is preliminary data.</text>
</comment>
<dbReference type="EC" id="5.6.1.7" evidence="9"/>
<evidence type="ECO:0000256" key="10">
    <source>
        <dbReference type="RuleBase" id="RU000418"/>
    </source>
</evidence>
<dbReference type="PANTHER" id="PTHR45633">
    <property type="entry name" value="60 KDA HEAT SHOCK PROTEIN, MITOCHONDRIAL"/>
    <property type="match status" value="1"/>
</dbReference>
<dbReference type="SUPFAM" id="SSF52029">
    <property type="entry name" value="GroEL apical domain-like"/>
    <property type="match status" value="1"/>
</dbReference>
<proteinExistence type="inferred from homology"/>
<dbReference type="EMBL" id="JBIAZU010000002">
    <property type="protein sequence ID" value="MFF5289646.1"/>
    <property type="molecule type" value="Genomic_DNA"/>
</dbReference>
<dbReference type="Gene3D" id="1.10.560.10">
    <property type="entry name" value="GroEL-like equatorial domain"/>
    <property type="match status" value="1"/>
</dbReference>
<sequence>MAKLIAFGEEARRGLERGMNVLADTVKVTLGPRGRNVVLGTNWGAPTITNDGVSIAREIELDDPYEKLGAELVKEVAKKTDEIAGDGTTTATVLAQALVREGLRNVAAGASPIALKRGIEQAVAAVTEALAKQARDVETREQIAATASISAGDTAVGETIAEAMDKVGKEGVITVEEGNTFGLELELTEGMRFDKGYISPHFITDAERLEAVLDDPYVLIVEDRISNLNDLLPILEKVIQAGKPLLIVAEDVDGQALATLVVNNLRGTFTSVAVKAPGFGDRRKAMLADLAVLTGGQVVTATVGITLDNAGIDVLGRARRVVVTKDETTVVDGAGDAAEINGRVAQLRAEIDGSESDYDREKLQERLAKLAGGVAVIKVGAATEVELKERKHRIEDAVRNAKAAIEEGLLPGGGVALANAADTAFDKLDLTGDEATGANIVRVALTAPLRQIAENAGLEGGVVVGKVGSLPAGHGLNAATGEYVDMIEDGIVEPAKVTRSALQNAASIAALFLTTEVLVADKP</sequence>
<gene>
    <name evidence="9 13" type="primary">groL</name>
    <name evidence="9" type="synonym">groEL</name>
    <name evidence="13" type="ORF">ACFY35_09415</name>
</gene>
<feature type="binding site" evidence="9">
    <location>
        <begin position="86"/>
        <end position="90"/>
    </location>
    <ligand>
        <name>ATP</name>
        <dbReference type="ChEBI" id="CHEBI:30616"/>
    </ligand>
</feature>
<dbReference type="InterPro" id="IPR027413">
    <property type="entry name" value="GROEL-like_equatorial_sf"/>
</dbReference>
<evidence type="ECO:0000256" key="5">
    <source>
        <dbReference type="ARBA" id="ARBA00022840"/>
    </source>
</evidence>
<dbReference type="NCBIfam" id="TIGR02348">
    <property type="entry name" value="GroEL"/>
    <property type="match status" value="1"/>
</dbReference>
<dbReference type="InterPro" id="IPR018370">
    <property type="entry name" value="Chaperonin_Cpn60_CS"/>
</dbReference>
<feature type="binding site" evidence="9">
    <location>
        <begin position="477"/>
        <end position="479"/>
    </location>
    <ligand>
        <name>ATP</name>
        <dbReference type="ChEBI" id="CHEBI:30616"/>
    </ligand>
</feature>
<keyword evidence="7 9" id="KW-0413">Isomerase</keyword>
<dbReference type="InterPro" id="IPR001844">
    <property type="entry name" value="Cpn60/GroEL"/>
</dbReference>
<dbReference type="Proteomes" id="UP001602245">
    <property type="component" value="Unassembled WGS sequence"/>
</dbReference>